<dbReference type="RefSeq" id="WP_060607232.1">
    <property type="nucleotide sequence ID" value="NZ_BBWQ01000018.1"/>
</dbReference>
<dbReference type="InterPro" id="IPR006913">
    <property type="entry name" value="CENP-V/GFA"/>
</dbReference>
<proteinExistence type="inferred from homology"/>
<evidence type="ECO:0000256" key="3">
    <source>
        <dbReference type="ARBA" id="ARBA00022833"/>
    </source>
</evidence>
<sequence length="147" mass="16184">MGETASNPVALTGGCLCGAVRFTATPRKHEMDVCHCSMCRKWTAGMFMAVPCGDSVQVEDESSLKAFASSEWGERVFCQECGTSLFWRLRDGSETMVSMQAFDDISSFRFVEEIFIDEKPALYDFRNDTRKLTGAEVMAAFAAGQGS</sequence>
<dbReference type="AlphaFoldDB" id="A0A0P0YY54"/>
<evidence type="ECO:0000256" key="4">
    <source>
        <dbReference type="ARBA" id="ARBA00023239"/>
    </source>
</evidence>
<protein>
    <submittedName>
        <fullName evidence="6">Glutathione-dependent formaldehyde-activating protein</fullName>
    </submittedName>
</protein>
<reference evidence="6" key="1">
    <citation type="journal article" date="2015" name="Proc. Natl. Acad. Sci. U.S.A.">
        <title>Bacterial clade with the ribosomal RNA operon on a small plasmid rather than the chromosome.</title>
        <authorList>
            <person name="Anda M."/>
            <person name="Ohtsubo Y."/>
            <person name="Okubo T."/>
            <person name="Sugawara M."/>
            <person name="Nagata Y."/>
            <person name="Tsuda M."/>
            <person name="Minamisawa K."/>
            <person name="Mitsui H."/>
        </authorList>
    </citation>
    <scope>NUCLEOTIDE SEQUENCE</scope>
    <source>
        <strain evidence="6">DSM 21988</strain>
    </source>
</reference>
<organism evidence="6">
    <name type="scientific">Aureimonas altamirensis</name>
    <dbReference type="NCBI Taxonomy" id="370622"/>
    <lineage>
        <taxon>Bacteria</taxon>
        <taxon>Pseudomonadati</taxon>
        <taxon>Pseudomonadota</taxon>
        <taxon>Alphaproteobacteria</taxon>
        <taxon>Hyphomicrobiales</taxon>
        <taxon>Aurantimonadaceae</taxon>
        <taxon>Aureimonas</taxon>
    </lineage>
</organism>
<dbReference type="GO" id="GO:0046872">
    <property type="term" value="F:metal ion binding"/>
    <property type="evidence" value="ECO:0007669"/>
    <property type="project" value="UniProtKB-KW"/>
</dbReference>
<dbReference type="PANTHER" id="PTHR33337:SF40">
    <property type="entry name" value="CENP-V_GFA DOMAIN-CONTAINING PROTEIN-RELATED"/>
    <property type="match status" value="1"/>
</dbReference>
<dbReference type="PROSITE" id="PS51891">
    <property type="entry name" value="CENP_V_GFA"/>
    <property type="match status" value="1"/>
</dbReference>
<keyword evidence="3" id="KW-0862">Zinc</keyword>
<accession>A0A0P0YY54</accession>
<feature type="domain" description="CENP-V/GFA" evidence="5">
    <location>
        <begin position="11"/>
        <end position="124"/>
    </location>
</feature>
<dbReference type="EMBL" id="LC066371">
    <property type="protein sequence ID" value="BAT26420.1"/>
    <property type="molecule type" value="Genomic_DNA"/>
</dbReference>
<evidence type="ECO:0000259" key="5">
    <source>
        <dbReference type="PROSITE" id="PS51891"/>
    </source>
</evidence>
<dbReference type="Gene3D" id="3.90.1590.10">
    <property type="entry name" value="glutathione-dependent formaldehyde- activating enzyme (gfa)"/>
    <property type="match status" value="1"/>
</dbReference>
<name>A0A0P0YY54_9HYPH</name>
<dbReference type="Pfam" id="PF04828">
    <property type="entry name" value="GFA"/>
    <property type="match status" value="1"/>
</dbReference>
<dbReference type="InterPro" id="IPR011057">
    <property type="entry name" value="Mss4-like_sf"/>
</dbReference>
<evidence type="ECO:0000256" key="1">
    <source>
        <dbReference type="ARBA" id="ARBA00005495"/>
    </source>
</evidence>
<dbReference type="SUPFAM" id="SSF51316">
    <property type="entry name" value="Mss4-like"/>
    <property type="match status" value="1"/>
</dbReference>
<keyword evidence="2" id="KW-0479">Metal-binding</keyword>
<evidence type="ECO:0000256" key="2">
    <source>
        <dbReference type="ARBA" id="ARBA00022723"/>
    </source>
</evidence>
<dbReference type="PANTHER" id="PTHR33337">
    <property type="entry name" value="GFA DOMAIN-CONTAINING PROTEIN"/>
    <property type="match status" value="1"/>
</dbReference>
<evidence type="ECO:0000313" key="6">
    <source>
        <dbReference type="EMBL" id="BAT26420.1"/>
    </source>
</evidence>
<comment type="similarity">
    <text evidence="1">Belongs to the Gfa family.</text>
</comment>
<dbReference type="GO" id="GO:0016846">
    <property type="term" value="F:carbon-sulfur lyase activity"/>
    <property type="evidence" value="ECO:0007669"/>
    <property type="project" value="InterPro"/>
</dbReference>
<keyword evidence="4" id="KW-0456">Lyase</keyword>